<dbReference type="CDD" id="cd06558">
    <property type="entry name" value="crotonase-like"/>
    <property type="match status" value="1"/>
</dbReference>
<sequence>MPNFTQETSYMPADIRITLNHGLGCLTLDRPQAMNSLSLGMIRTMTQALSAWRTDENVHAALINSSTPKAFCAGGDIRFFHEVAHGGLQGGSALLEDFFTEEYALNHLIHHYQKPYIALLDGIVMGGGMGISQSSSAQSIRVVTERTRMAMPEVNIGLFPDVGGGYFLSRLPGELGTYLGLTGEIVATDDTLYANLADVFVPRAELPALMTLLESVDDHQYQQAVDEFAAPFAAQIDPANSMLAKQRHLIDHHFAHDNVAAIMSSLAQDDDPFAQKTLNTILKRSPLMVCVSLEQIRRSAKMELADCLRLERTMVRRCFEHGETVEGIRALAIDKDNAPQWRPPSLPEVTQEMIAPFFTSAWPDYAHPLRDLV</sequence>
<reference evidence="3 4" key="1">
    <citation type="submission" date="2019-03" db="EMBL/GenBank/DDBJ databases">
        <title>Genomic Encyclopedia of Type Strains, Phase IV (KMG-IV): sequencing the most valuable type-strain genomes for metagenomic binning, comparative biology and taxonomic classification.</title>
        <authorList>
            <person name="Goeker M."/>
        </authorList>
    </citation>
    <scope>NUCLEOTIDE SEQUENCE [LARGE SCALE GENOMIC DNA]</scope>
    <source>
        <strain evidence="3 4">DSM 18555</strain>
    </source>
</reference>
<dbReference type="InterPro" id="IPR032259">
    <property type="entry name" value="HIBYL-CoA-H"/>
</dbReference>
<dbReference type="InterPro" id="IPR029045">
    <property type="entry name" value="ClpP/crotonase-like_dom_sf"/>
</dbReference>
<evidence type="ECO:0000313" key="3">
    <source>
        <dbReference type="EMBL" id="TDN93965.1"/>
    </source>
</evidence>
<dbReference type="EMBL" id="SNWF01000004">
    <property type="protein sequence ID" value="TDN93965.1"/>
    <property type="molecule type" value="Genomic_DNA"/>
</dbReference>
<keyword evidence="1" id="KW-0378">Hydrolase</keyword>
<dbReference type="Proteomes" id="UP000294737">
    <property type="component" value="Unassembled WGS sequence"/>
</dbReference>
<dbReference type="GO" id="GO:0006574">
    <property type="term" value="P:L-valine catabolic process"/>
    <property type="evidence" value="ECO:0007669"/>
    <property type="project" value="TreeGrafter"/>
</dbReference>
<name>A0A4R6GII7_9BURK</name>
<feature type="domain" description="Enoyl-CoA hydratase/isomerase" evidence="2">
    <location>
        <begin position="24"/>
        <end position="358"/>
    </location>
</feature>
<dbReference type="PANTHER" id="PTHR43176:SF6">
    <property type="entry name" value="3-HYDROXYISOBUTYRYL-COA HYDROLASE"/>
    <property type="match status" value="1"/>
</dbReference>
<evidence type="ECO:0000259" key="2">
    <source>
        <dbReference type="Pfam" id="PF16113"/>
    </source>
</evidence>
<evidence type="ECO:0000313" key="4">
    <source>
        <dbReference type="Proteomes" id="UP000294737"/>
    </source>
</evidence>
<dbReference type="NCBIfam" id="NF004127">
    <property type="entry name" value="PRK05617.1"/>
    <property type="match status" value="1"/>
</dbReference>
<dbReference type="AlphaFoldDB" id="A0A4R6GII7"/>
<gene>
    <name evidence="3" type="ORF">EV677_0505</name>
</gene>
<dbReference type="Pfam" id="PF16113">
    <property type="entry name" value="ECH_2"/>
    <property type="match status" value="1"/>
</dbReference>
<accession>A0A4R6GII7</accession>
<dbReference type="PANTHER" id="PTHR43176">
    <property type="entry name" value="3-HYDROXYISOBUTYRYL-COA HYDROLASE-RELATED"/>
    <property type="match status" value="1"/>
</dbReference>
<dbReference type="Gene3D" id="3.90.226.10">
    <property type="entry name" value="2-enoyl-CoA Hydratase, Chain A, domain 1"/>
    <property type="match status" value="1"/>
</dbReference>
<dbReference type="GO" id="GO:0003860">
    <property type="term" value="F:3-hydroxyisobutyryl-CoA hydrolase activity"/>
    <property type="evidence" value="ECO:0007669"/>
    <property type="project" value="InterPro"/>
</dbReference>
<protein>
    <submittedName>
        <fullName evidence="3">Enoyl-CoA hydratase/carnithine racemase</fullName>
    </submittedName>
</protein>
<comment type="caution">
    <text evidence="3">The sequence shown here is derived from an EMBL/GenBank/DDBJ whole genome shotgun (WGS) entry which is preliminary data.</text>
</comment>
<organism evidence="3 4">
    <name type="scientific">Herminiimonas fonticola</name>
    <dbReference type="NCBI Taxonomy" id="303380"/>
    <lineage>
        <taxon>Bacteria</taxon>
        <taxon>Pseudomonadati</taxon>
        <taxon>Pseudomonadota</taxon>
        <taxon>Betaproteobacteria</taxon>
        <taxon>Burkholderiales</taxon>
        <taxon>Oxalobacteraceae</taxon>
        <taxon>Herminiimonas</taxon>
    </lineage>
</organism>
<evidence type="ECO:0000256" key="1">
    <source>
        <dbReference type="ARBA" id="ARBA00022801"/>
    </source>
</evidence>
<dbReference type="InterPro" id="IPR045004">
    <property type="entry name" value="ECH_dom"/>
</dbReference>
<keyword evidence="4" id="KW-1185">Reference proteome</keyword>
<dbReference type="OrthoDB" id="9790967at2"/>
<proteinExistence type="predicted"/>
<dbReference type="SUPFAM" id="SSF52096">
    <property type="entry name" value="ClpP/crotonase"/>
    <property type="match status" value="1"/>
</dbReference>